<dbReference type="EMBL" id="FOMZ01000007">
    <property type="protein sequence ID" value="SFE05697.1"/>
    <property type="molecule type" value="Genomic_DNA"/>
</dbReference>
<feature type="compositionally biased region" description="Low complexity" evidence="1">
    <location>
        <begin position="182"/>
        <end position="197"/>
    </location>
</feature>
<dbReference type="AlphaFoldDB" id="A0A1I1XEB9"/>
<evidence type="ECO:0000256" key="1">
    <source>
        <dbReference type="SAM" id="MobiDB-lite"/>
    </source>
</evidence>
<keyword evidence="3" id="KW-1185">Reference proteome</keyword>
<evidence type="ECO:0000313" key="3">
    <source>
        <dbReference type="Proteomes" id="UP000198716"/>
    </source>
</evidence>
<gene>
    <name evidence="2" type="ORF">SAMN04487819_107102</name>
</gene>
<proteinExistence type="predicted"/>
<accession>A0A1I1XEB9</accession>
<reference evidence="3" key="1">
    <citation type="submission" date="2016-10" db="EMBL/GenBank/DDBJ databases">
        <authorList>
            <person name="Varghese N."/>
            <person name="Submissions S."/>
        </authorList>
    </citation>
    <scope>NUCLEOTIDE SEQUENCE [LARGE SCALE GENOMIC DNA]</scope>
    <source>
        <strain evidence="3">DSM 45004</strain>
    </source>
</reference>
<dbReference type="Proteomes" id="UP000198716">
    <property type="component" value="Unassembled WGS sequence"/>
</dbReference>
<organism evidence="2 3">
    <name type="scientific">Actinopolyspora alba</name>
    <dbReference type="NCBI Taxonomy" id="673379"/>
    <lineage>
        <taxon>Bacteria</taxon>
        <taxon>Bacillati</taxon>
        <taxon>Actinomycetota</taxon>
        <taxon>Actinomycetes</taxon>
        <taxon>Actinopolysporales</taxon>
        <taxon>Actinopolysporaceae</taxon>
        <taxon>Actinopolyspora</taxon>
        <taxon>Actinopolyspora alba group</taxon>
    </lineage>
</organism>
<protein>
    <submittedName>
        <fullName evidence="2">Uncharacterized protein</fullName>
    </submittedName>
</protein>
<evidence type="ECO:0000313" key="2">
    <source>
        <dbReference type="EMBL" id="SFE05697.1"/>
    </source>
</evidence>
<name>A0A1I1XEB9_9ACTN</name>
<feature type="region of interest" description="Disordered" evidence="1">
    <location>
        <begin position="161"/>
        <end position="197"/>
    </location>
</feature>
<sequence>MVEVCEDVPFPSSTPRGGRVRAVRRCRSRRTSRARTDSMLHRSYSSSIELVFDHARMCRGRVGRPIGEGVRFPVMGSRARAVDTEDSYGESRCRCFVLPGGSRSANAGRWSDAALPMIAGRGILPRRPRALPRPRARRALSRHVATRAVVAARDARLPAPKRRAPLSGAGAVRPAVSRSPVPRARLSSRSPCSSRRPWGRVRSSCSSDCRFRSDEAEVGRRAPGWRPFPSGRSAAVIAVRGVVDIPLPELLMIRSGIRLNHNI</sequence>